<feature type="transmembrane region" description="Helical" evidence="7">
    <location>
        <begin position="6"/>
        <end position="26"/>
    </location>
</feature>
<comment type="cofactor">
    <cofactor evidence="6">
        <name>Zn(2+)</name>
        <dbReference type="ChEBI" id="CHEBI:29105"/>
    </cofactor>
    <text evidence="6">Binds 1 zinc ion per subunit.</text>
</comment>
<dbReference type="Proteomes" id="UP000637578">
    <property type="component" value="Unassembled WGS sequence"/>
</dbReference>
<feature type="transmembrane region" description="Helical" evidence="7">
    <location>
        <begin position="190"/>
        <end position="207"/>
    </location>
</feature>
<dbReference type="PANTHER" id="PTHR34978:SF3">
    <property type="entry name" value="SLR0241 PROTEIN"/>
    <property type="match status" value="1"/>
</dbReference>
<keyword evidence="7" id="KW-0472">Membrane</keyword>
<evidence type="ECO:0000256" key="7">
    <source>
        <dbReference type="SAM" id="Phobius"/>
    </source>
</evidence>
<evidence type="ECO:0000313" key="9">
    <source>
        <dbReference type="EMBL" id="GGM50297.1"/>
    </source>
</evidence>
<keyword evidence="10" id="KW-1185">Reference proteome</keyword>
<feature type="transmembrane region" description="Helical" evidence="7">
    <location>
        <begin position="283"/>
        <end position="316"/>
    </location>
</feature>
<evidence type="ECO:0000256" key="6">
    <source>
        <dbReference type="RuleBase" id="RU003983"/>
    </source>
</evidence>
<dbReference type="Pfam" id="PF01435">
    <property type="entry name" value="Peptidase_M48"/>
    <property type="match status" value="1"/>
</dbReference>
<feature type="transmembrane region" description="Helical" evidence="7">
    <location>
        <begin position="38"/>
        <end position="61"/>
    </location>
</feature>
<reference evidence="9" key="1">
    <citation type="journal article" date="2014" name="Int. J. Syst. Evol. Microbiol.">
        <title>Complete genome sequence of Corynebacterium casei LMG S-19264T (=DSM 44701T), isolated from a smear-ripened cheese.</title>
        <authorList>
            <consortium name="US DOE Joint Genome Institute (JGI-PGF)"/>
            <person name="Walter F."/>
            <person name="Albersmeier A."/>
            <person name="Kalinowski J."/>
            <person name="Ruckert C."/>
        </authorList>
    </citation>
    <scope>NUCLEOTIDE SEQUENCE</scope>
    <source>
        <strain evidence="9">CGMCC 4.5737</strain>
    </source>
</reference>
<dbReference type="InterPro" id="IPR001915">
    <property type="entry name" value="Peptidase_M48"/>
</dbReference>
<name>A0A8J3CAE1_9PSEU</name>
<dbReference type="CDD" id="cd07326">
    <property type="entry name" value="M56_BlaR1_MecR1_like"/>
    <property type="match status" value="1"/>
</dbReference>
<feature type="domain" description="Peptidase M48" evidence="8">
    <location>
        <begin position="131"/>
        <end position="200"/>
    </location>
</feature>
<evidence type="ECO:0000256" key="2">
    <source>
        <dbReference type="ARBA" id="ARBA00022723"/>
    </source>
</evidence>
<comment type="caution">
    <text evidence="9">The sequence shown here is derived from an EMBL/GenBank/DDBJ whole genome shotgun (WGS) entry which is preliminary data.</text>
</comment>
<evidence type="ECO:0000259" key="8">
    <source>
        <dbReference type="Pfam" id="PF01435"/>
    </source>
</evidence>
<evidence type="ECO:0000256" key="4">
    <source>
        <dbReference type="ARBA" id="ARBA00022833"/>
    </source>
</evidence>
<keyword evidence="3 6" id="KW-0378">Hydrolase</keyword>
<feature type="transmembrane region" description="Helical" evidence="7">
    <location>
        <begin position="89"/>
        <end position="111"/>
    </location>
</feature>
<dbReference type="GO" id="GO:0006508">
    <property type="term" value="P:proteolysis"/>
    <property type="evidence" value="ECO:0007669"/>
    <property type="project" value="UniProtKB-KW"/>
</dbReference>
<keyword evidence="7" id="KW-0812">Transmembrane</keyword>
<evidence type="ECO:0000256" key="3">
    <source>
        <dbReference type="ARBA" id="ARBA00022801"/>
    </source>
</evidence>
<dbReference type="GO" id="GO:0004222">
    <property type="term" value="F:metalloendopeptidase activity"/>
    <property type="evidence" value="ECO:0007669"/>
    <property type="project" value="InterPro"/>
</dbReference>
<dbReference type="RefSeq" id="WP_189056500.1">
    <property type="nucleotide sequence ID" value="NZ_BMMK01000008.1"/>
</dbReference>
<keyword evidence="7" id="KW-1133">Transmembrane helix</keyword>
<keyword evidence="1 6" id="KW-0645">Protease</keyword>
<dbReference type="Gene3D" id="3.30.2010.10">
    <property type="entry name" value="Metalloproteases ('zincins'), catalytic domain"/>
    <property type="match status" value="1"/>
</dbReference>
<keyword evidence="2" id="KW-0479">Metal-binding</keyword>
<dbReference type="GO" id="GO:0046872">
    <property type="term" value="F:metal ion binding"/>
    <property type="evidence" value="ECO:0007669"/>
    <property type="project" value="UniProtKB-KW"/>
</dbReference>
<keyword evidence="5 6" id="KW-0482">Metalloprotease</keyword>
<evidence type="ECO:0000313" key="10">
    <source>
        <dbReference type="Proteomes" id="UP000637578"/>
    </source>
</evidence>
<accession>A0A8J3CAE1</accession>
<gene>
    <name evidence="9" type="ORF">GCM10012275_21450</name>
</gene>
<organism evidence="9 10">
    <name type="scientific">Longimycelium tulufanense</name>
    <dbReference type="NCBI Taxonomy" id="907463"/>
    <lineage>
        <taxon>Bacteria</taxon>
        <taxon>Bacillati</taxon>
        <taxon>Actinomycetota</taxon>
        <taxon>Actinomycetes</taxon>
        <taxon>Pseudonocardiales</taxon>
        <taxon>Pseudonocardiaceae</taxon>
        <taxon>Longimycelium</taxon>
    </lineage>
</organism>
<sequence>MTWLALGGTGGAVALGVVAPVVLLRLRALRAAPRLGLATWLGTALAVVTVLLAVGPLALLADQVPGDPHSLRERFLHCEHVLGSAPLSAGIPVAISAIVGARLVVVGWSTIRRTRSSARRHRMASELVCTPDETTGALVLEHPSPIGYCLPGRPRRVVLSSGALRALDDEELAAVLTHEHAHLDGRHHQLVLLATVLATAVPVLPLLRAGRIQVGLLVERAADESAGRRHGRRVVASALLRMAESRIPEPIPSPAPSLGATESNLRERMVFLLRPSSRPATAASVLVASVTGLVIAPLVVGSGLVGTILVACHVLVRA</sequence>
<protein>
    <recommendedName>
        <fullName evidence="8">Peptidase M48 domain-containing protein</fullName>
    </recommendedName>
</protein>
<dbReference type="AlphaFoldDB" id="A0A8J3CAE1"/>
<dbReference type="PANTHER" id="PTHR34978">
    <property type="entry name" value="POSSIBLE SENSOR-TRANSDUCER PROTEIN BLAR"/>
    <property type="match status" value="1"/>
</dbReference>
<comment type="similarity">
    <text evidence="6">Belongs to the peptidase M48 family.</text>
</comment>
<keyword evidence="4 6" id="KW-0862">Zinc</keyword>
<proteinExistence type="inferred from homology"/>
<dbReference type="EMBL" id="BMMK01000008">
    <property type="protein sequence ID" value="GGM50297.1"/>
    <property type="molecule type" value="Genomic_DNA"/>
</dbReference>
<evidence type="ECO:0000256" key="1">
    <source>
        <dbReference type="ARBA" id="ARBA00022670"/>
    </source>
</evidence>
<reference evidence="9" key="2">
    <citation type="submission" date="2020-09" db="EMBL/GenBank/DDBJ databases">
        <authorList>
            <person name="Sun Q."/>
            <person name="Zhou Y."/>
        </authorList>
    </citation>
    <scope>NUCLEOTIDE SEQUENCE</scope>
    <source>
        <strain evidence="9">CGMCC 4.5737</strain>
    </source>
</reference>
<dbReference type="InterPro" id="IPR052173">
    <property type="entry name" value="Beta-lactam_resp_regulator"/>
</dbReference>
<evidence type="ECO:0000256" key="5">
    <source>
        <dbReference type="ARBA" id="ARBA00023049"/>
    </source>
</evidence>